<feature type="signal peptide" evidence="1">
    <location>
        <begin position="1"/>
        <end position="18"/>
    </location>
</feature>
<organism evidence="2 3">
    <name type="scientific">Emergomyces africanus</name>
    <dbReference type="NCBI Taxonomy" id="1955775"/>
    <lineage>
        <taxon>Eukaryota</taxon>
        <taxon>Fungi</taxon>
        <taxon>Dikarya</taxon>
        <taxon>Ascomycota</taxon>
        <taxon>Pezizomycotina</taxon>
        <taxon>Eurotiomycetes</taxon>
        <taxon>Eurotiomycetidae</taxon>
        <taxon>Onygenales</taxon>
        <taxon>Ajellomycetaceae</taxon>
        <taxon>Emergomyces</taxon>
    </lineage>
</organism>
<proteinExistence type="predicted"/>
<evidence type="ECO:0000313" key="2">
    <source>
        <dbReference type="EMBL" id="OAX80714.1"/>
    </source>
</evidence>
<dbReference type="EMBL" id="LGUA01000635">
    <property type="protein sequence ID" value="OAX80714.1"/>
    <property type="molecule type" value="Genomic_DNA"/>
</dbReference>
<dbReference type="AlphaFoldDB" id="A0A1B7NVA7"/>
<dbReference type="Gene3D" id="2.40.160.20">
    <property type="match status" value="1"/>
</dbReference>
<comment type="caution">
    <text evidence="2">The sequence shown here is derived from an EMBL/GenBank/DDBJ whole genome shotgun (WGS) entry which is preliminary data.</text>
</comment>
<dbReference type="Proteomes" id="UP000091918">
    <property type="component" value="Unassembled WGS sequence"/>
</dbReference>
<sequence length="183" mass="19508">MLPKFLLTLLCSVAGALAADGVFKPPKGQSFLTIDYQVGFPINTTTPNGVVVTAPVWGGKIKGKFNGRIVENVTSSVEAPLNGGKGVYTSFEARYVFENDAGEHIVATVLGTTSYSKVDLHGMGYAQLRSGIKGLEWVNTATFFAEWQGKYRGRGASIEIFELTTGGRLDCEPIQAAEPPSAS</sequence>
<keyword evidence="3" id="KW-1185">Reference proteome</keyword>
<evidence type="ECO:0000256" key="1">
    <source>
        <dbReference type="SAM" id="SignalP"/>
    </source>
</evidence>
<keyword evidence="1" id="KW-0732">Signal</keyword>
<protein>
    <submittedName>
        <fullName evidence="2">Uncharacterized protein</fullName>
    </submittedName>
</protein>
<gene>
    <name evidence="2" type="ORF">ACJ72_04953</name>
</gene>
<dbReference type="OrthoDB" id="3426753at2759"/>
<feature type="chain" id="PRO_5008598229" evidence="1">
    <location>
        <begin position="19"/>
        <end position="183"/>
    </location>
</feature>
<accession>A0A1B7NVA7</accession>
<evidence type="ECO:0000313" key="3">
    <source>
        <dbReference type="Proteomes" id="UP000091918"/>
    </source>
</evidence>
<reference evidence="2 3" key="1">
    <citation type="submission" date="2015-07" db="EMBL/GenBank/DDBJ databases">
        <title>Emmonsia species relationships and genome sequence.</title>
        <authorList>
            <person name="Cuomo C.A."/>
            <person name="Schwartz I.S."/>
            <person name="Kenyon C."/>
            <person name="de Hoog G.S."/>
            <person name="Govender N.P."/>
            <person name="Botha A."/>
            <person name="Moreno L."/>
            <person name="de Vries M."/>
            <person name="Munoz J.F."/>
            <person name="Stielow J.B."/>
        </authorList>
    </citation>
    <scope>NUCLEOTIDE SEQUENCE [LARGE SCALE GENOMIC DNA]</scope>
    <source>
        <strain evidence="2 3">CBS 136260</strain>
    </source>
</reference>
<name>A0A1B7NVA7_9EURO</name>